<organism evidence="1 2">
    <name type="scientific">Corallibacter vietnamensis</name>
    <dbReference type="NCBI Taxonomy" id="904130"/>
    <lineage>
        <taxon>Bacteria</taxon>
        <taxon>Pseudomonadati</taxon>
        <taxon>Bacteroidota</taxon>
        <taxon>Flavobacteriia</taxon>
        <taxon>Flavobacteriales</taxon>
        <taxon>Flavobacteriaceae</taxon>
        <taxon>Corallibacter</taxon>
    </lineage>
</organism>
<gene>
    <name evidence="1" type="ORF">GCM10022271_07930</name>
</gene>
<evidence type="ECO:0000313" key="2">
    <source>
        <dbReference type="Proteomes" id="UP001501456"/>
    </source>
</evidence>
<accession>A0ABP7GX85</accession>
<protein>
    <submittedName>
        <fullName evidence="1">Uncharacterized protein</fullName>
    </submittedName>
</protein>
<evidence type="ECO:0000313" key="1">
    <source>
        <dbReference type="EMBL" id="GAA3778090.1"/>
    </source>
</evidence>
<proteinExistence type="predicted"/>
<dbReference type="Proteomes" id="UP001501456">
    <property type="component" value="Unassembled WGS sequence"/>
</dbReference>
<comment type="caution">
    <text evidence="1">The sequence shown here is derived from an EMBL/GenBank/DDBJ whole genome shotgun (WGS) entry which is preliminary data.</text>
</comment>
<reference evidence="2" key="1">
    <citation type="journal article" date="2019" name="Int. J. Syst. Evol. Microbiol.">
        <title>The Global Catalogue of Microorganisms (GCM) 10K type strain sequencing project: providing services to taxonomists for standard genome sequencing and annotation.</title>
        <authorList>
            <consortium name="The Broad Institute Genomics Platform"/>
            <consortium name="The Broad Institute Genome Sequencing Center for Infectious Disease"/>
            <person name="Wu L."/>
            <person name="Ma J."/>
        </authorList>
    </citation>
    <scope>NUCLEOTIDE SEQUENCE [LARGE SCALE GENOMIC DNA]</scope>
    <source>
        <strain evidence="2">JCM 17525</strain>
    </source>
</reference>
<dbReference type="RefSeq" id="WP_344727331.1">
    <property type="nucleotide sequence ID" value="NZ_BAABBI010000001.1"/>
</dbReference>
<keyword evidence="2" id="KW-1185">Reference proteome</keyword>
<sequence length="163" mass="18517">MKFLVFLITLFTLNTLSLDIKDVRVAYRDAAHNNDKVTAFNNLVASVTKNDDVALVAYKGAAITMKAKIGGSIKEKKEFLKEGVSYIEFAIEKAPNDIEPRFVRIGVQENTPRIVGYKDNIDEDKAFILKHYSNIKSTDLKNHIKDYILESKLFSDEEKQITN</sequence>
<dbReference type="EMBL" id="BAABBI010000001">
    <property type="protein sequence ID" value="GAA3778090.1"/>
    <property type="molecule type" value="Genomic_DNA"/>
</dbReference>
<name>A0ABP7GX85_9FLAO</name>